<reference evidence="2 3" key="1">
    <citation type="submission" date="2016-03" db="EMBL/GenBank/DDBJ databases">
        <title>Whole genome sequencing of Grifola frondosa 9006-11.</title>
        <authorList>
            <person name="Min B."/>
            <person name="Park H."/>
            <person name="Kim J.-G."/>
            <person name="Cho H."/>
            <person name="Oh Y.-L."/>
            <person name="Kong W.-S."/>
            <person name="Choi I.-G."/>
        </authorList>
    </citation>
    <scope>NUCLEOTIDE SEQUENCE [LARGE SCALE GENOMIC DNA]</scope>
    <source>
        <strain evidence="2 3">9006-11</strain>
    </source>
</reference>
<protein>
    <submittedName>
        <fullName evidence="2">Uncharacterized protein</fullName>
    </submittedName>
</protein>
<feature type="compositionally biased region" description="Acidic residues" evidence="1">
    <location>
        <begin position="286"/>
        <end position="296"/>
    </location>
</feature>
<evidence type="ECO:0000313" key="2">
    <source>
        <dbReference type="EMBL" id="OBZ68856.1"/>
    </source>
</evidence>
<dbReference type="AlphaFoldDB" id="A0A1C7LX95"/>
<name>A0A1C7LX95_GRIFR</name>
<comment type="caution">
    <text evidence="2">The sequence shown here is derived from an EMBL/GenBank/DDBJ whole genome shotgun (WGS) entry which is preliminary data.</text>
</comment>
<proteinExistence type="predicted"/>
<evidence type="ECO:0000313" key="3">
    <source>
        <dbReference type="Proteomes" id="UP000092993"/>
    </source>
</evidence>
<dbReference type="Proteomes" id="UP000092993">
    <property type="component" value="Unassembled WGS sequence"/>
</dbReference>
<sequence>MVSWIADATFDQYDIEPSYQAQSSAPYEFDVAMDEDMRPQTTSAQVASEMPVEIFLSTISLPLMAEDCDLPDYDDDDDDTGASTQSLLFVPELSLSHVPHGPNQPDHSAPGIDVDEDVVPITTHQSRWGFSLSRNETWTALRLDEQVEYVWPTEEPAAAADEELVHDIFIDDTSAIVHSPKAVVSDMIIVSSDGDEDRETVEDKLWRKVLRLNAWLSSIMRGGTGGDIDTNDESGVLLTEGRRDVLMFFNQQLHCTKWTKTMERHYRLTGRWRREEQERHAREEMEREGDAEDEDQDAAKENEQPKVGHLRKQDDDVVKALTAQMRNQLSIELVPLGTTTSRLGHGEHASVDNSEGDNLATALAGITLATQDN</sequence>
<evidence type="ECO:0000256" key="1">
    <source>
        <dbReference type="SAM" id="MobiDB-lite"/>
    </source>
</evidence>
<organism evidence="2 3">
    <name type="scientific">Grifola frondosa</name>
    <name type="common">Maitake</name>
    <name type="synonym">Polyporus frondosus</name>
    <dbReference type="NCBI Taxonomy" id="5627"/>
    <lineage>
        <taxon>Eukaryota</taxon>
        <taxon>Fungi</taxon>
        <taxon>Dikarya</taxon>
        <taxon>Basidiomycota</taxon>
        <taxon>Agaricomycotina</taxon>
        <taxon>Agaricomycetes</taxon>
        <taxon>Polyporales</taxon>
        <taxon>Grifolaceae</taxon>
        <taxon>Grifola</taxon>
    </lineage>
</organism>
<feature type="compositionally biased region" description="Basic and acidic residues" evidence="1">
    <location>
        <begin position="275"/>
        <end position="285"/>
    </location>
</feature>
<dbReference type="EMBL" id="LUGG01000019">
    <property type="protein sequence ID" value="OBZ68856.1"/>
    <property type="molecule type" value="Genomic_DNA"/>
</dbReference>
<keyword evidence="3" id="KW-1185">Reference proteome</keyword>
<feature type="compositionally biased region" description="Basic and acidic residues" evidence="1">
    <location>
        <begin position="297"/>
        <end position="313"/>
    </location>
</feature>
<gene>
    <name evidence="2" type="ORF">A0H81_11226</name>
</gene>
<feature type="region of interest" description="Disordered" evidence="1">
    <location>
        <begin position="275"/>
        <end position="313"/>
    </location>
</feature>
<accession>A0A1C7LX95</accession>